<protein>
    <submittedName>
        <fullName evidence="4">Uncharacterized protein</fullName>
    </submittedName>
</protein>
<keyword evidence="2" id="KW-0472">Membrane</keyword>
<name>A0ABX0XTV5_9ACTN</name>
<organism evidence="4 5">
    <name type="scientific">Planosporangium thailandense</name>
    <dbReference type="NCBI Taxonomy" id="765197"/>
    <lineage>
        <taxon>Bacteria</taxon>
        <taxon>Bacillati</taxon>
        <taxon>Actinomycetota</taxon>
        <taxon>Actinomycetes</taxon>
        <taxon>Micromonosporales</taxon>
        <taxon>Micromonosporaceae</taxon>
        <taxon>Planosporangium</taxon>
    </lineage>
</organism>
<keyword evidence="3" id="KW-0732">Signal</keyword>
<proteinExistence type="predicted"/>
<dbReference type="EMBL" id="JAATVY010000003">
    <property type="protein sequence ID" value="NJC69420.1"/>
    <property type="molecule type" value="Genomic_DNA"/>
</dbReference>
<evidence type="ECO:0000313" key="5">
    <source>
        <dbReference type="Proteomes" id="UP000722989"/>
    </source>
</evidence>
<evidence type="ECO:0000256" key="1">
    <source>
        <dbReference type="SAM" id="MobiDB-lite"/>
    </source>
</evidence>
<dbReference type="RefSeq" id="WP_167924291.1">
    <property type="nucleotide sequence ID" value="NZ_JAATVY010000003.1"/>
</dbReference>
<feature type="region of interest" description="Disordered" evidence="1">
    <location>
        <begin position="219"/>
        <end position="272"/>
    </location>
</feature>
<keyword evidence="5" id="KW-1185">Reference proteome</keyword>
<feature type="signal peptide" evidence="3">
    <location>
        <begin position="1"/>
        <end position="27"/>
    </location>
</feature>
<dbReference type="Proteomes" id="UP000722989">
    <property type="component" value="Unassembled WGS sequence"/>
</dbReference>
<feature type="chain" id="PRO_5046993638" evidence="3">
    <location>
        <begin position="28"/>
        <end position="272"/>
    </location>
</feature>
<gene>
    <name evidence="4" type="ORF">HC031_06755</name>
</gene>
<comment type="caution">
    <text evidence="4">The sequence shown here is derived from an EMBL/GenBank/DDBJ whole genome shotgun (WGS) entry which is preliminary data.</text>
</comment>
<feature type="transmembrane region" description="Helical" evidence="2">
    <location>
        <begin position="186"/>
        <end position="207"/>
    </location>
</feature>
<evidence type="ECO:0000256" key="3">
    <source>
        <dbReference type="SAM" id="SignalP"/>
    </source>
</evidence>
<evidence type="ECO:0000313" key="4">
    <source>
        <dbReference type="EMBL" id="NJC69420.1"/>
    </source>
</evidence>
<accession>A0ABX0XTV5</accession>
<keyword evidence="2" id="KW-1133">Transmembrane helix</keyword>
<evidence type="ECO:0000256" key="2">
    <source>
        <dbReference type="SAM" id="Phobius"/>
    </source>
</evidence>
<sequence length="272" mass="27732">MRAFRLVVVSLLVVAGATTAAAPSAYADSEASLGVSPNNGSPDAAFTAIARWQPPKHGRNRQCTPDQVTFTWDGAALGEAPAARAGDACVAILRATPPPGQYDGTSAHVIGVSGLRAARTRYVVVAGATAPTAAATDATTTPDAATPTDLPSLDPQSTGPAAVTAPTGAATAAKANSTGLSGTSQLIIAFGILLFLAGVAALGALVWRARRARVEDGTQTFPADLTQPIPMDATQPLVDPTRPMPLPRQPGDSDTTQTFQFWPPRSGGQRGE</sequence>
<keyword evidence="2" id="KW-0812">Transmembrane</keyword>
<feature type="compositionally biased region" description="Low complexity" evidence="1">
    <location>
        <begin position="133"/>
        <end position="149"/>
    </location>
</feature>
<reference evidence="4 5" key="1">
    <citation type="submission" date="2020-03" db="EMBL/GenBank/DDBJ databases">
        <title>WGS of the type strain of Planosporangium spp.</title>
        <authorList>
            <person name="Thawai C."/>
        </authorList>
    </citation>
    <scope>NUCLEOTIDE SEQUENCE [LARGE SCALE GENOMIC DNA]</scope>
    <source>
        <strain evidence="4 5">TBRC 5610</strain>
    </source>
</reference>
<feature type="region of interest" description="Disordered" evidence="1">
    <location>
        <begin position="133"/>
        <end position="165"/>
    </location>
</feature>